<dbReference type="SMART" id="SM00332">
    <property type="entry name" value="PP2Cc"/>
    <property type="match status" value="1"/>
</dbReference>
<organism evidence="2">
    <name type="scientific">freshwater metagenome</name>
    <dbReference type="NCBI Taxonomy" id="449393"/>
    <lineage>
        <taxon>unclassified sequences</taxon>
        <taxon>metagenomes</taxon>
        <taxon>ecological metagenomes</taxon>
    </lineage>
</organism>
<accession>A0A6J6E0D8</accession>
<sequence>MTSIGTDGTSVPLPVDAGLPDLRLSWAAITDVGRHRQDNEDSFVAGVPIFSVADGMGGHHAGDIASDAVVRSLSSLIGNSMTTRSAIGDALAEAVETLRGVLPEEHQGAGTTVTGAALVSEDGETRWAIFNIGDSRVYARVGDEFLQVTTDHSIVQQLVESGQISKDEAEYHPHANVITRAVGLMDAPVPDYVLMPVIAGTRLLICSDGLTKELTDVGIQHFMENGGTPAETVAELLRVALENSGRDNVTVIVVDVEDAE</sequence>
<evidence type="ECO:0000313" key="2">
    <source>
        <dbReference type="EMBL" id="CAB4568834.1"/>
    </source>
</evidence>
<gene>
    <name evidence="2" type="ORF">UFOPK1591_01181</name>
</gene>
<dbReference type="PANTHER" id="PTHR47992">
    <property type="entry name" value="PROTEIN PHOSPHATASE"/>
    <property type="match status" value="1"/>
</dbReference>
<feature type="domain" description="PPM-type phosphatase" evidence="1">
    <location>
        <begin position="25"/>
        <end position="256"/>
    </location>
</feature>
<dbReference type="EMBL" id="CAEZTD010000105">
    <property type="protein sequence ID" value="CAB4568834.1"/>
    <property type="molecule type" value="Genomic_DNA"/>
</dbReference>
<evidence type="ECO:0000259" key="1">
    <source>
        <dbReference type="PROSITE" id="PS51746"/>
    </source>
</evidence>
<dbReference type="SMART" id="SM00331">
    <property type="entry name" value="PP2C_SIG"/>
    <property type="match status" value="1"/>
</dbReference>
<dbReference type="AlphaFoldDB" id="A0A6J6E0D8"/>
<dbReference type="CDD" id="cd00143">
    <property type="entry name" value="PP2Cc"/>
    <property type="match status" value="1"/>
</dbReference>
<dbReference type="Gene3D" id="3.60.40.10">
    <property type="entry name" value="PPM-type phosphatase domain"/>
    <property type="match status" value="1"/>
</dbReference>
<dbReference type="Pfam" id="PF13672">
    <property type="entry name" value="PP2C_2"/>
    <property type="match status" value="1"/>
</dbReference>
<dbReference type="GO" id="GO:0004722">
    <property type="term" value="F:protein serine/threonine phosphatase activity"/>
    <property type="evidence" value="ECO:0007669"/>
    <property type="project" value="InterPro"/>
</dbReference>
<reference evidence="2" key="1">
    <citation type="submission" date="2020-05" db="EMBL/GenBank/DDBJ databases">
        <authorList>
            <person name="Chiriac C."/>
            <person name="Salcher M."/>
            <person name="Ghai R."/>
            <person name="Kavagutti S V."/>
        </authorList>
    </citation>
    <scope>NUCLEOTIDE SEQUENCE</scope>
</reference>
<dbReference type="SUPFAM" id="SSF81606">
    <property type="entry name" value="PP2C-like"/>
    <property type="match status" value="1"/>
</dbReference>
<protein>
    <submittedName>
        <fullName evidence="2">Unannotated protein</fullName>
    </submittedName>
</protein>
<dbReference type="InterPro" id="IPR036457">
    <property type="entry name" value="PPM-type-like_dom_sf"/>
</dbReference>
<proteinExistence type="predicted"/>
<name>A0A6J6E0D8_9ZZZZ</name>
<dbReference type="InterPro" id="IPR015655">
    <property type="entry name" value="PP2C"/>
</dbReference>
<dbReference type="PROSITE" id="PS51746">
    <property type="entry name" value="PPM_2"/>
    <property type="match status" value="1"/>
</dbReference>
<dbReference type="InterPro" id="IPR001932">
    <property type="entry name" value="PPM-type_phosphatase-like_dom"/>
</dbReference>